<dbReference type="InterPro" id="IPR036883">
    <property type="entry name" value="PDCD5-like_sf"/>
</dbReference>
<protein>
    <submittedName>
        <fullName evidence="4">Programmed cell death protein 5</fullName>
    </submittedName>
</protein>
<evidence type="ECO:0000256" key="1">
    <source>
        <dbReference type="ARBA" id="ARBA00010490"/>
    </source>
</evidence>
<dbReference type="CTD" id="39776"/>
<name>A0A6J1RUI9_FRAOC</name>
<dbReference type="SUPFAM" id="SSF46950">
    <property type="entry name" value="Double-stranded DNA-binding domain"/>
    <property type="match status" value="1"/>
</dbReference>
<dbReference type="GO" id="GO:0005829">
    <property type="term" value="C:cytosol"/>
    <property type="evidence" value="ECO:0007669"/>
    <property type="project" value="TreeGrafter"/>
</dbReference>
<dbReference type="InterPro" id="IPR002836">
    <property type="entry name" value="PDCD5-like"/>
</dbReference>
<comment type="similarity">
    <text evidence="1">Belongs to the PDCD5 family.</text>
</comment>
<dbReference type="FunFam" id="1.10.8.140:FF:000006">
    <property type="entry name" value="programmed cell death protein 5-like"/>
    <property type="match status" value="1"/>
</dbReference>
<dbReference type="Proteomes" id="UP000504606">
    <property type="component" value="Unplaced"/>
</dbReference>
<feature type="region of interest" description="Disordered" evidence="2">
    <location>
        <begin position="1"/>
        <end position="44"/>
    </location>
</feature>
<dbReference type="Pfam" id="PF01984">
    <property type="entry name" value="dsDNA_bind"/>
    <property type="match status" value="1"/>
</dbReference>
<dbReference type="GO" id="GO:0005634">
    <property type="term" value="C:nucleus"/>
    <property type="evidence" value="ECO:0007669"/>
    <property type="project" value="TreeGrafter"/>
</dbReference>
<dbReference type="GO" id="GO:0003677">
    <property type="term" value="F:DNA binding"/>
    <property type="evidence" value="ECO:0007669"/>
    <property type="project" value="InterPro"/>
</dbReference>
<dbReference type="Gene3D" id="1.10.8.140">
    <property type="entry name" value="PDCD5-like"/>
    <property type="match status" value="1"/>
</dbReference>
<dbReference type="GeneID" id="113202509"/>
<evidence type="ECO:0000256" key="2">
    <source>
        <dbReference type="SAM" id="MobiDB-lite"/>
    </source>
</evidence>
<dbReference type="KEGG" id="foc:113202509"/>
<dbReference type="PANTHER" id="PTHR10840">
    <property type="entry name" value="PROGRAMMED CELL DEATH PROTEIN 5"/>
    <property type="match status" value="1"/>
</dbReference>
<evidence type="ECO:0000313" key="4">
    <source>
        <dbReference type="RefSeq" id="XP_026272547.1"/>
    </source>
</evidence>
<gene>
    <name evidence="4" type="primary">LOC113202509</name>
</gene>
<organism evidence="3 4">
    <name type="scientific">Frankliniella occidentalis</name>
    <name type="common">Western flower thrips</name>
    <name type="synonym">Euthrips occidentalis</name>
    <dbReference type="NCBI Taxonomy" id="133901"/>
    <lineage>
        <taxon>Eukaryota</taxon>
        <taxon>Metazoa</taxon>
        <taxon>Ecdysozoa</taxon>
        <taxon>Arthropoda</taxon>
        <taxon>Hexapoda</taxon>
        <taxon>Insecta</taxon>
        <taxon>Pterygota</taxon>
        <taxon>Neoptera</taxon>
        <taxon>Paraneoptera</taxon>
        <taxon>Thysanoptera</taxon>
        <taxon>Terebrantia</taxon>
        <taxon>Thripoidea</taxon>
        <taxon>Thripidae</taxon>
        <taxon>Frankliniella</taxon>
    </lineage>
</organism>
<dbReference type="RefSeq" id="XP_026272547.1">
    <property type="nucleotide sequence ID" value="XM_026416762.2"/>
</dbReference>
<reference evidence="4" key="1">
    <citation type="submission" date="2025-08" db="UniProtKB">
        <authorList>
            <consortium name="RefSeq"/>
        </authorList>
    </citation>
    <scope>IDENTIFICATION</scope>
    <source>
        <tissue evidence="4">Whole organism</tissue>
    </source>
</reference>
<dbReference type="PIRSF" id="PIRSF015730">
    <property type="entry name" value="TFAR19"/>
    <property type="match status" value="1"/>
</dbReference>
<keyword evidence="3" id="KW-1185">Reference proteome</keyword>
<evidence type="ECO:0000313" key="3">
    <source>
        <dbReference type="Proteomes" id="UP000504606"/>
    </source>
</evidence>
<dbReference type="PANTHER" id="PTHR10840:SF0">
    <property type="entry name" value="PROGRAMMED CELL DEATH PROTEIN 5"/>
    <property type="match status" value="1"/>
</dbReference>
<proteinExistence type="inferred from homology"/>
<accession>A0A6J1RUI9</accession>
<dbReference type="OrthoDB" id="10252486at2759"/>
<dbReference type="AlphaFoldDB" id="A0A6J1RUI9"/>
<sequence>MMEDSDLDEIRAQRLAQLQSQYGSGPAGQPGNPNQQKVAEERKREVDDMKNSILSQVLDQSARARLNTLMLGKPEKGRMVENMILQMAQSGQLRSKLGEEELIGLLERVGSQKSTTVKFDRRRAALDSDDDDL</sequence>